<dbReference type="RefSeq" id="XP_055709808.1">
    <property type="nucleotide sequence ID" value="XM_055853833.1"/>
</dbReference>
<keyword evidence="4" id="KW-1185">Reference proteome</keyword>
<dbReference type="RefSeq" id="XP_055709810.1">
    <property type="nucleotide sequence ID" value="XM_055853835.1"/>
</dbReference>
<evidence type="ECO:0000313" key="3">
    <source>
        <dbReference type="EnsemblMetazoa" id="PPAI006232-PA"/>
    </source>
</evidence>
<dbReference type="EnsemblMetazoa" id="PPAI006232-RA">
    <property type="protein sequence ID" value="PPAI006232-PA"/>
    <property type="gene ID" value="PPAI006232"/>
</dbReference>
<evidence type="ECO:0000259" key="2">
    <source>
        <dbReference type="Pfam" id="PF22795"/>
    </source>
</evidence>
<dbReference type="InterPro" id="IPR053921">
    <property type="entry name" value="MKRN2OS-like_C"/>
</dbReference>
<dbReference type="VEuPathDB" id="VectorBase:PPAI006232"/>
<dbReference type="InterPro" id="IPR053922">
    <property type="entry name" value="MKRN2OS-like_N"/>
</dbReference>
<evidence type="ECO:0000259" key="1">
    <source>
        <dbReference type="Pfam" id="PF16044"/>
    </source>
</evidence>
<protein>
    <submittedName>
        <fullName evidence="3">Uncharacterized protein</fullName>
    </submittedName>
</protein>
<evidence type="ECO:0000313" key="4">
    <source>
        <dbReference type="Proteomes" id="UP000092462"/>
    </source>
</evidence>
<dbReference type="EMBL" id="AJVK01000864">
    <property type="status" value="NOT_ANNOTATED_CDS"/>
    <property type="molecule type" value="Genomic_DNA"/>
</dbReference>
<feature type="domain" description="MKRN2 opposite strand protein-like N-terminal" evidence="2">
    <location>
        <begin position="6"/>
        <end position="34"/>
    </location>
</feature>
<dbReference type="OrthoDB" id="10065749at2759"/>
<organism evidence="3 4">
    <name type="scientific">Phlebotomus papatasi</name>
    <name type="common">Sandfly</name>
    <dbReference type="NCBI Taxonomy" id="29031"/>
    <lineage>
        <taxon>Eukaryota</taxon>
        <taxon>Metazoa</taxon>
        <taxon>Ecdysozoa</taxon>
        <taxon>Arthropoda</taxon>
        <taxon>Hexapoda</taxon>
        <taxon>Insecta</taxon>
        <taxon>Pterygota</taxon>
        <taxon>Neoptera</taxon>
        <taxon>Endopterygota</taxon>
        <taxon>Diptera</taxon>
        <taxon>Nematocera</taxon>
        <taxon>Psychodoidea</taxon>
        <taxon>Psychodidae</taxon>
        <taxon>Phlebotomus</taxon>
        <taxon>Phlebotomus</taxon>
    </lineage>
</organism>
<name>A0A1B0EYN4_PHLPP</name>
<dbReference type="InterPro" id="IPR032016">
    <property type="entry name" value="MKRN2OS-like"/>
</dbReference>
<reference evidence="3" key="1">
    <citation type="submission" date="2022-08" db="UniProtKB">
        <authorList>
            <consortium name="EnsemblMetazoa"/>
        </authorList>
    </citation>
    <scope>IDENTIFICATION</scope>
    <source>
        <strain evidence="3">Israel</strain>
    </source>
</reference>
<feature type="domain" description="MKRN2 opposite strand protein-like C-terminal" evidence="1">
    <location>
        <begin position="43"/>
        <end position="200"/>
    </location>
</feature>
<dbReference type="Pfam" id="PF16044">
    <property type="entry name" value="DUF4796_C"/>
    <property type="match status" value="1"/>
</dbReference>
<dbReference type="AlphaFoldDB" id="A0A1B0EYN4"/>
<dbReference type="VEuPathDB" id="VectorBase:PPAPM1_012245"/>
<dbReference type="PANTHER" id="PTHR33963:SF2">
    <property type="entry name" value="MKRN2 OPPOSITE STRAND PROTEIN"/>
    <property type="match status" value="1"/>
</dbReference>
<dbReference type="Proteomes" id="UP000092462">
    <property type="component" value="Unassembled WGS sequence"/>
</dbReference>
<sequence length="242" mass="27329">MSLSDPGIVCFQHCGPKVFCVRLPEKCPSCTRDLLEASFKLMPFRLPFPFVRASQYPGAVVLRPTTGDFLNEYFNSKDLHIGVTTSTGAIVEFDRDGLRRHTEKGSKISWSQSLLVEQIPEAWIDHWDTVLLQTCKKPMWSSEEYREDTNNCYTFVLTFLEALAYGDLSKAAQNRTLFCEKYIVPRTTAAGKYISLYRKIRDHGLYIHSTPTNGISTNGSHGMEKPPTNTFGIGGKLCSIRE</sequence>
<dbReference type="Pfam" id="PF22795">
    <property type="entry name" value="DUF4796_N"/>
    <property type="match status" value="1"/>
</dbReference>
<dbReference type="KEGG" id="ppap:129805723"/>
<dbReference type="GeneID" id="129805723"/>
<dbReference type="PANTHER" id="PTHR33963">
    <property type="entry name" value="MKRN2 OPPOSITE STRAND PROTEIN"/>
    <property type="match status" value="1"/>
</dbReference>
<accession>A0A1B0EYN4</accession>
<proteinExistence type="predicted"/>
<dbReference type="RefSeq" id="XP_055709811.1">
    <property type="nucleotide sequence ID" value="XM_055853836.1"/>
</dbReference>
<dbReference type="EMBL" id="AJVK01000863">
    <property type="status" value="NOT_ANNOTATED_CDS"/>
    <property type="molecule type" value="Genomic_DNA"/>
</dbReference>